<protein>
    <submittedName>
        <fullName evidence="1">Uncharacterized protein</fullName>
    </submittedName>
</protein>
<gene>
    <name evidence="1" type="ORF">SanaruYs_35000</name>
</gene>
<accession>A0A401UEG6</accession>
<dbReference type="Proteomes" id="UP000288227">
    <property type="component" value="Unassembled WGS sequence"/>
</dbReference>
<dbReference type="OrthoDB" id="1495522at2"/>
<reference evidence="1 2" key="1">
    <citation type="submission" date="2018-11" db="EMBL/GenBank/DDBJ databases">
        <title>Chryseotalea sanarue gen. nov., sp., nov., a member of the family Cytophagaceae, isolated from a brackish lake in Hamamatsu Japan.</title>
        <authorList>
            <person name="Maejima Y."/>
            <person name="Iino T."/>
            <person name="Muraguchi Y."/>
            <person name="Fukuda K."/>
            <person name="Ohkuma M."/>
            <person name="Moriuchi R."/>
            <person name="Dohra H."/>
            <person name="Kimbara K."/>
            <person name="Shintani M."/>
        </authorList>
    </citation>
    <scope>NUCLEOTIDE SEQUENCE [LARGE SCALE GENOMIC DNA]</scope>
    <source>
        <strain evidence="1 2">Ys</strain>
    </source>
</reference>
<organism evidence="1 2">
    <name type="scientific">Chryseotalea sanaruensis</name>
    <dbReference type="NCBI Taxonomy" id="2482724"/>
    <lineage>
        <taxon>Bacteria</taxon>
        <taxon>Pseudomonadati</taxon>
        <taxon>Bacteroidota</taxon>
        <taxon>Cytophagia</taxon>
        <taxon>Cytophagales</taxon>
        <taxon>Chryseotaleaceae</taxon>
        <taxon>Chryseotalea</taxon>
    </lineage>
</organism>
<sequence length="664" mass="77915">MIRSFLEDPNDRIHSQLIESIQWDIYAAFQKAYDAKKRDSILSIITFVNRTRNEAISKSATEILQQLHFMPVHFFKISENNNEFRNIVLEQQSIALKTNWLVLKYKHEKLIQTENSKTAKAVVEKFYLGVISFFHVITESLSSDELQKAYSEFNQMSGERYTHQLNSPRSEFLRKQRNIGINPTILQEYKINLEKQFFLQYTHRRVALSIKSWFIYLYSMDRIKLDKLQFIYQKINQNYFVFENLIDDMNYIIDYGESGTFGLNNWDFTEREAGKTYSPPSIRHWILHGVLAHLLRPNSIQFDIDMITYRPDLFLLFEDAVKLLKNYKENIEKWKDFFGIHFAPDTKDVIDQRVVTTKLLELFDERARPVQNFFEQLKIMRDNYETQIVKSQQLDETLVTKFKQSLAEAWKEQCHSFNLFEQFEAIDVKEDPAGLTYLGQSTLLERMKVMFVENGHQEIVGITDIGAGVGRATDYTFIDTILENKKESTEFNSTNSSIDNALNILTESGYSPNLIIIPPELSYRGDLLKSKDYVPQWQESSNHEGINRMGNYKGIPIISFYTTNLTNQIICCQFEKAFRLELFEASHLFYKRLNINVRELTVEEIKDKFEKAPDYWRTDSNGLKFSDSQALSRVATSILLEIWSRGKFIIKDNNAIAISLIKEI</sequence>
<evidence type="ECO:0000313" key="2">
    <source>
        <dbReference type="Proteomes" id="UP000288227"/>
    </source>
</evidence>
<proteinExistence type="predicted"/>
<comment type="caution">
    <text evidence="1">The sequence shown here is derived from an EMBL/GenBank/DDBJ whole genome shotgun (WGS) entry which is preliminary data.</text>
</comment>
<dbReference type="AlphaFoldDB" id="A0A401UEG6"/>
<name>A0A401UEG6_9BACT</name>
<dbReference type="EMBL" id="BHXQ01000007">
    <property type="protein sequence ID" value="GCC53257.1"/>
    <property type="molecule type" value="Genomic_DNA"/>
</dbReference>
<keyword evidence="2" id="KW-1185">Reference proteome</keyword>
<evidence type="ECO:0000313" key="1">
    <source>
        <dbReference type="EMBL" id="GCC53257.1"/>
    </source>
</evidence>
<dbReference type="RefSeq" id="WP_127123909.1">
    <property type="nucleotide sequence ID" value="NZ_BHXQ01000007.1"/>
</dbReference>